<evidence type="ECO:0000256" key="5">
    <source>
        <dbReference type="ARBA" id="ARBA00023136"/>
    </source>
</evidence>
<evidence type="ECO:0000256" key="2">
    <source>
        <dbReference type="ARBA" id="ARBA00022679"/>
    </source>
</evidence>
<comment type="caution">
    <text evidence="9">The sequence shown here is derived from an EMBL/GenBank/DDBJ whole genome shotgun (WGS) entry which is preliminary data.</text>
</comment>
<feature type="transmembrane region" description="Helical" evidence="7">
    <location>
        <begin position="142"/>
        <end position="164"/>
    </location>
</feature>
<keyword evidence="6 7" id="KW-0012">Acyltransferase</keyword>
<gene>
    <name evidence="9" type="ORF">ACHHYP_14165</name>
</gene>
<dbReference type="GO" id="GO:0016020">
    <property type="term" value="C:membrane"/>
    <property type="evidence" value="ECO:0007669"/>
    <property type="project" value="UniProtKB-SubCell"/>
</dbReference>
<keyword evidence="4 7" id="KW-1133">Transmembrane helix</keyword>
<sequence>MWFVKDGGFVVTLLGIGLMVGGVGLCLHNWWAWKGLNAASTGVTLVLGLLSVLSAIAHWYTMTTNPGTVPKHIHVLSLQSDACEAEHMPLTDNDGSLYCEFCDATRPKCVTHCDSCQGCIAMMDHHCPWVNNCIGIGNLNNFLLLLVYLSLTCGCMGVMTIAQVGWCPAKCGFQDGMQPGKSGVAVMAVAFIFGALCVIMLTLEAFSIHYDERLAWIVQATRAHGRPSTLVEKLGVICGSSTFRWRWLLPRRDVHRLRSSEEMEIILGYRPRPSTN</sequence>
<feature type="transmembrane region" description="Helical" evidence="7">
    <location>
        <begin position="7"/>
        <end position="31"/>
    </location>
</feature>
<evidence type="ECO:0000256" key="3">
    <source>
        <dbReference type="ARBA" id="ARBA00022692"/>
    </source>
</evidence>
<dbReference type="AlphaFoldDB" id="A0A1V9YE06"/>
<evidence type="ECO:0000256" key="4">
    <source>
        <dbReference type="ARBA" id="ARBA00022989"/>
    </source>
</evidence>
<dbReference type="PROSITE" id="PS50216">
    <property type="entry name" value="DHHC"/>
    <property type="match status" value="1"/>
</dbReference>
<evidence type="ECO:0000313" key="9">
    <source>
        <dbReference type="EMBL" id="OQR83917.1"/>
    </source>
</evidence>
<dbReference type="PANTHER" id="PTHR22883:SF147">
    <property type="entry name" value="PALMITOYLTRANSFERASE"/>
    <property type="match status" value="1"/>
</dbReference>
<comment type="catalytic activity">
    <reaction evidence="7">
        <text>L-cysteinyl-[protein] + hexadecanoyl-CoA = S-hexadecanoyl-L-cysteinyl-[protein] + CoA</text>
        <dbReference type="Rhea" id="RHEA:36683"/>
        <dbReference type="Rhea" id="RHEA-COMP:10131"/>
        <dbReference type="Rhea" id="RHEA-COMP:11032"/>
        <dbReference type="ChEBI" id="CHEBI:29950"/>
        <dbReference type="ChEBI" id="CHEBI:57287"/>
        <dbReference type="ChEBI" id="CHEBI:57379"/>
        <dbReference type="ChEBI" id="CHEBI:74151"/>
        <dbReference type="EC" id="2.3.1.225"/>
    </reaction>
</comment>
<dbReference type="GO" id="GO:0005783">
    <property type="term" value="C:endoplasmic reticulum"/>
    <property type="evidence" value="ECO:0007669"/>
    <property type="project" value="TreeGrafter"/>
</dbReference>
<feature type="transmembrane region" description="Helical" evidence="7">
    <location>
        <begin position="43"/>
        <end position="61"/>
    </location>
</feature>
<feature type="transmembrane region" description="Helical" evidence="7">
    <location>
        <begin position="184"/>
        <end position="203"/>
    </location>
</feature>
<dbReference type="EC" id="2.3.1.225" evidence="7"/>
<dbReference type="STRING" id="1202772.A0A1V9YE06"/>
<keyword evidence="2 7" id="KW-0808">Transferase</keyword>
<organism evidence="9 10">
    <name type="scientific">Achlya hypogyna</name>
    <name type="common">Oomycete</name>
    <name type="synonym">Protoachlya hypogyna</name>
    <dbReference type="NCBI Taxonomy" id="1202772"/>
    <lineage>
        <taxon>Eukaryota</taxon>
        <taxon>Sar</taxon>
        <taxon>Stramenopiles</taxon>
        <taxon>Oomycota</taxon>
        <taxon>Saprolegniomycetes</taxon>
        <taxon>Saprolegniales</taxon>
        <taxon>Achlyaceae</taxon>
        <taxon>Achlya</taxon>
    </lineage>
</organism>
<protein>
    <recommendedName>
        <fullName evidence="7">Palmitoyltransferase</fullName>
        <ecNumber evidence="7">2.3.1.225</ecNumber>
    </recommendedName>
</protein>
<evidence type="ECO:0000256" key="7">
    <source>
        <dbReference type="RuleBase" id="RU079119"/>
    </source>
</evidence>
<keyword evidence="5 7" id="KW-0472">Membrane</keyword>
<dbReference type="GO" id="GO:0005794">
    <property type="term" value="C:Golgi apparatus"/>
    <property type="evidence" value="ECO:0007669"/>
    <property type="project" value="TreeGrafter"/>
</dbReference>
<dbReference type="InterPro" id="IPR039859">
    <property type="entry name" value="PFA4/ZDH16/20/ERF2-like"/>
</dbReference>
<dbReference type="InterPro" id="IPR001594">
    <property type="entry name" value="Palmitoyltrfase_DHHC"/>
</dbReference>
<dbReference type="GO" id="GO:0019706">
    <property type="term" value="F:protein-cysteine S-palmitoyltransferase activity"/>
    <property type="evidence" value="ECO:0007669"/>
    <property type="project" value="UniProtKB-EC"/>
</dbReference>
<comment type="domain">
    <text evidence="7">The DHHC domain is required for palmitoyltransferase activity.</text>
</comment>
<evidence type="ECO:0000256" key="1">
    <source>
        <dbReference type="ARBA" id="ARBA00004141"/>
    </source>
</evidence>
<evidence type="ECO:0000313" key="10">
    <source>
        <dbReference type="Proteomes" id="UP000243579"/>
    </source>
</evidence>
<keyword evidence="10" id="KW-1185">Reference proteome</keyword>
<name>A0A1V9YE06_ACHHY</name>
<dbReference type="Proteomes" id="UP000243579">
    <property type="component" value="Unassembled WGS sequence"/>
</dbReference>
<dbReference type="EMBL" id="JNBR01002050">
    <property type="protein sequence ID" value="OQR83917.1"/>
    <property type="molecule type" value="Genomic_DNA"/>
</dbReference>
<dbReference type="Pfam" id="PF01529">
    <property type="entry name" value="DHHC"/>
    <property type="match status" value="1"/>
</dbReference>
<comment type="similarity">
    <text evidence="7">Belongs to the DHHC palmitoyltransferase family.</text>
</comment>
<reference evidence="9 10" key="1">
    <citation type="journal article" date="2014" name="Genome Biol. Evol.">
        <title>The secreted proteins of Achlya hypogyna and Thraustotheca clavata identify the ancestral oomycete secretome and reveal gene acquisitions by horizontal gene transfer.</title>
        <authorList>
            <person name="Misner I."/>
            <person name="Blouin N."/>
            <person name="Leonard G."/>
            <person name="Richards T.A."/>
            <person name="Lane C.E."/>
        </authorList>
    </citation>
    <scope>NUCLEOTIDE SEQUENCE [LARGE SCALE GENOMIC DNA]</scope>
    <source>
        <strain evidence="9 10">ATCC 48635</strain>
    </source>
</reference>
<dbReference type="GO" id="GO:0006612">
    <property type="term" value="P:protein targeting to membrane"/>
    <property type="evidence" value="ECO:0007669"/>
    <property type="project" value="TreeGrafter"/>
</dbReference>
<proteinExistence type="inferred from homology"/>
<dbReference type="OrthoDB" id="331948at2759"/>
<dbReference type="PANTHER" id="PTHR22883">
    <property type="entry name" value="ZINC FINGER DHHC DOMAIN CONTAINING PROTEIN"/>
    <property type="match status" value="1"/>
</dbReference>
<comment type="subcellular location">
    <subcellularLocation>
        <location evidence="1">Membrane</location>
        <topology evidence="1">Multi-pass membrane protein</topology>
    </subcellularLocation>
</comment>
<evidence type="ECO:0000256" key="6">
    <source>
        <dbReference type="ARBA" id="ARBA00023315"/>
    </source>
</evidence>
<feature type="domain" description="Palmitoyltransferase DHHC" evidence="8">
    <location>
        <begin position="94"/>
        <end position="203"/>
    </location>
</feature>
<accession>A0A1V9YE06</accession>
<evidence type="ECO:0000259" key="8">
    <source>
        <dbReference type="Pfam" id="PF01529"/>
    </source>
</evidence>
<keyword evidence="3 7" id="KW-0812">Transmembrane</keyword>